<dbReference type="GO" id="GO:0008168">
    <property type="term" value="F:methyltransferase activity"/>
    <property type="evidence" value="ECO:0007669"/>
    <property type="project" value="UniProtKB-KW"/>
</dbReference>
<evidence type="ECO:0000256" key="1">
    <source>
        <dbReference type="ARBA" id="ARBA00007137"/>
    </source>
</evidence>
<keyword evidence="3" id="KW-0808">Transferase</keyword>
<evidence type="ECO:0000256" key="3">
    <source>
        <dbReference type="ARBA" id="ARBA00022679"/>
    </source>
</evidence>
<proteinExistence type="inferred from homology"/>
<name>A0A0F9XFP5_9ZZZZ</name>
<dbReference type="Pfam" id="PF06253">
    <property type="entry name" value="MTTB"/>
    <property type="match status" value="1"/>
</dbReference>
<comment type="similarity">
    <text evidence="1">Belongs to the trimethylamine methyltransferase family.</text>
</comment>
<evidence type="ECO:0000313" key="4">
    <source>
        <dbReference type="EMBL" id="KKN90668.1"/>
    </source>
</evidence>
<dbReference type="EMBL" id="LAZR01000108">
    <property type="protein sequence ID" value="KKN90668.1"/>
    <property type="molecule type" value="Genomic_DNA"/>
</dbReference>
<sequence>MKTQALTDRQIHRIDETSREILQRVGVHVPHEEMLSRFVEAGAAVDRDTQIVRIPPELIDRSLASAGKRFTIYGRDVDKTAEFGAGKRNYNSIAGEAMWVDTPGGQRRYATLADVMTACRVGEALDHINIVGAMTDPQELPPAYRCVAVMAEMIRHTTKPIHFWLHDRASARYLVEMTIALRGDERAAEQYPIFYPFLEPISPLRFPLDGIDLLFETARLNLPVPIGPMAQMGLSAPATLAGTMALENAEILAGVCITQLIREGMGVCYGGICHAFDMQTTQLIFAGPEQAIFGVAMTQMGKHYGLPVYVNVGLTDSKRPDGQAGLEAGATLMLAAAAGADVFGHMGISGVDQATSLEMLIFQDEVIAYVESALREIDFSDEAFGLSEIVDAGPGGTFIDRMHTAEHFRKELWFPKLLDRQFYQVWADGGATDTEHRCRQRRDDLLAAPEANPIPPDLDRAITEIVAAAGRELG</sequence>
<evidence type="ECO:0000256" key="2">
    <source>
        <dbReference type="ARBA" id="ARBA00022603"/>
    </source>
</evidence>
<protein>
    <recommendedName>
        <fullName evidence="5">Trimethylamine methyltransferase</fullName>
    </recommendedName>
</protein>
<comment type="caution">
    <text evidence="4">The sequence shown here is derived from an EMBL/GenBank/DDBJ whole genome shotgun (WGS) entry which is preliminary data.</text>
</comment>
<organism evidence="4">
    <name type="scientific">marine sediment metagenome</name>
    <dbReference type="NCBI Taxonomy" id="412755"/>
    <lineage>
        <taxon>unclassified sequences</taxon>
        <taxon>metagenomes</taxon>
        <taxon>ecological metagenomes</taxon>
    </lineage>
</organism>
<keyword evidence="2" id="KW-0489">Methyltransferase</keyword>
<dbReference type="GO" id="GO:0032259">
    <property type="term" value="P:methylation"/>
    <property type="evidence" value="ECO:0007669"/>
    <property type="project" value="UniProtKB-KW"/>
</dbReference>
<accession>A0A0F9XFP5</accession>
<reference evidence="4" key="1">
    <citation type="journal article" date="2015" name="Nature">
        <title>Complex archaea that bridge the gap between prokaryotes and eukaryotes.</title>
        <authorList>
            <person name="Spang A."/>
            <person name="Saw J.H."/>
            <person name="Jorgensen S.L."/>
            <person name="Zaremba-Niedzwiedzka K."/>
            <person name="Martijn J."/>
            <person name="Lind A.E."/>
            <person name="van Eijk R."/>
            <person name="Schleper C."/>
            <person name="Guy L."/>
            <person name="Ettema T.J."/>
        </authorList>
    </citation>
    <scope>NUCLEOTIDE SEQUENCE</scope>
</reference>
<dbReference type="GO" id="GO:0015948">
    <property type="term" value="P:methanogenesis"/>
    <property type="evidence" value="ECO:0007669"/>
    <property type="project" value="InterPro"/>
</dbReference>
<dbReference type="InterPro" id="IPR010426">
    <property type="entry name" value="MTTB_MeTrfase"/>
</dbReference>
<gene>
    <name evidence="4" type="ORF">LCGC14_0226110</name>
</gene>
<dbReference type="Gene3D" id="3.20.20.480">
    <property type="entry name" value="Trimethylamine methyltransferase-like"/>
    <property type="match status" value="1"/>
</dbReference>
<dbReference type="AlphaFoldDB" id="A0A0F9XFP5"/>
<dbReference type="InterPro" id="IPR038601">
    <property type="entry name" value="MttB-like_sf"/>
</dbReference>
<evidence type="ECO:0008006" key="5">
    <source>
        <dbReference type="Google" id="ProtNLM"/>
    </source>
</evidence>